<dbReference type="SUPFAM" id="SSF88713">
    <property type="entry name" value="Glycoside hydrolase/deacetylase"/>
    <property type="match status" value="1"/>
</dbReference>
<dbReference type="Gene3D" id="3.20.20.370">
    <property type="entry name" value="Glycoside hydrolase/deacetylase"/>
    <property type="match status" value="1"/>
</dbReference>
<evidence type="ECO:0000313" key="2">
    <source>
        <dbReference type="Proteomes" id="UP001269375"/>
    </source>
</evidence>
<proteinExistence type="predicted"/>
<dbReference type="Pfam" id="PF10096">
    <property type="entry name" value="DUF2334"/>
    <property type="match status" value="1"/>
</dbReference>
<reference evidence="1 2" key="1">
    <citation type="submission" date="2023-04" db="EMBL/GenBank/DDBJ databases">
        <title>A long-awaited taxogenomic arrangement of the family Halomonadaceae.</title>
        <authorList>
            <person name="De La Haba R."/>
            <person name="Chuvochina M."/>
            <person name="Wittouck S."/>
            <person name="Arahal D.R."/>
            <person name="Sanchez-Porro C."/>
            <person name="Hugenholtz P."/>
            <person name="Ventosa A."/>
        </authorList>
    </citation>
    <scope>NUCLEOTIDE SEQUENCE [LARGE SCALE GENOMIC DNA]</scope>
    <source>
        <strain evidence="1 2">DSM 22428</strain>
    </source>
</reference>
<comment type="caution">
    <text evidence="1">The sequence shown here is derived from an EMBL/GenBank/DDBJ whole genome shotgun (WGS) entry which is preliminary data.</text>
</comment>
<name>A0ABU1GWV2_9GAMM</name>
<organism evidence="1 2">
    <name type="scientific">Larsenimonas suaedae</name>
    <dbReference type="NCBI Taxonomy" id="1851019"/>
    <lineage>
        <taxon>Bacteria</taxon>
        <taxon>Pseudomonadati</taxon>
        <taxon>Pseudomonadota</taxon>
        <taxon>Gammaproteobacteria</taxon>
        <taxon>Oceanospirillales</taxon>
        <taxon>Halomonadaceae</taxon>
        <taxon>Larsenimonas</taxon>
    </lineage>
</organism>
<gene>
    <name evidence="1" type="ORF">QC825_07535</name>
</gene>
<dbReference type="EMBL" id="JARWAO010000003">
    <property type="protein sequence ID" value="MDR5895917.1"/>
    <property type="molecule type" value="Genomic_DNA"/>
</dbReference>
<dbReference type="InterPro" id="IPR011330">
    <property type="entry name" value="Glyco_hydro/deAcase_b/a-brl"/>
</dbReference>
<keyword evidence="2" id="KW-1185">Reference proteome</keyword>
<accession>A0ABU1GWV2</accession>
<evidence type="ECO:0000313" key="1">
    <source>
        <dbReference type="EMBL" id="MDR5895917.1"/>
    </source>
</evidence>
<protein>
    <submittedName>
        <fullName evidence="1">Polysaccharide deacetylase family protein</fullName>
    </submittedName>
</protein>
<dbReference type="InterPro" id="IPR018763">
    <property type="entry name" value="DUF2334"/>
</dbReference>
<sequence>MAELIHSGRDMLVALHDIAPQTWQDYRPFVEAIDRMSVSVPMTWLVVPEFHHGKSTFDDPAFMSLLESRLAKGDELVLHGYYHCDDAPAPRTPKDYFMRRLYTVEGEFYGLAEREATERLNAGMALFERQGWPLKGFVAPAWLMSEGTRSALRTSGLDYTTDPKTIYSLPEFEAHSAPTLVWSARSAWRRKMSYLVNERAKHKHREAQVVRLGLHPVDMRYSVAFDYWIKAIEDMLDEGRTPRTKHQWLRAGRPHRASA</sequence>
<dbReference type="Proteomes" id="UP001269375">
    <property type="component" value="Unassembled WGS sequence"/>
</dbReference>
<dbReference type="CDD" id="cd11374">
    <property type="entry name" value="CE4_u10"/>
    <property type="match status" value="1"/>
</dbReference>
<dbReference type="RefSeq" id="WP_251589836.1">
    <property type="nucleotide sequence ID" value="NZ_JAMLJI010000001.1"/>
</dbReference>